<evidence type="ECO:0000256" key="1">
    <source>
        <dbReference type="ARBA" id="ARBA00000085"/>
    </source>
</evidence>
<dbReference type="InterPro" id="IPR003594">
    <property type="entry name" value="HATPase_dom"/>
</dbReference>
<evidence type="ECO:0000313" key="13">
    <source>
        <dbReference type="Proteomes" id="UP000198773"/>
    </source>
</evidence>
<evidence type="ECO:0000256" key="6">
    <source>
        <dbReference type="ARBA" id="ARBA00022679"/>
    </source>
</evidence>
<dbReference type="Gene3D" id="1.10.287.130">
    <property type="match status" value="1"/>
</dbReference>
<reference evidence="12 13" key="1">
    <citation type="submission" date="2016-10" db="EMBL/GenBank/DDBJ databases">
        <authorList>
            <person name="de Groot N.N."/>
        </authorList>
    </citation>
    <scope>NUCLEOTIDE SEQUENCE [LARGE SCALE GENOMIC DNA]</scope>
    <source>
        <strain evidence="12 13">CGMCC 1.3430</strain>
    </source>
</reference>
<feature type="transmembrane region" description="Helical" evidence="10">
    <location>
        <begin position="99"/>
        <end position="115"/>
    </location>
</feature>
<keyword evidence="5" id="KW-0597">Phosphoprotein</keyword>
<keyword evidence="10" id="KW-1133">Transmembrane helix</keyword>
<keyword evidence="10" id="KW-0472">Membrane</keyword>
<dbReference type="PRINTS" id="PR00344">
    <property type="entry name" value="BCTRLSENSOR"/>
</dbReference>
<dbReference type="SMART" id="SM00388">
    <property type="entry name" value="HisKA"/>
    <property type="match status" value="1"/>
</dbReference>
<feature type="transmembrane region" description="Helical" evidence="10">
    <location>
        <begin position="21"/>
        <end position="39"/>
    </location>
</feature>
<keyword evidence="4" id="KW-1003">Cell membrane</keyword>
<dbReference type="InterPro" id="IPR036097">
    <property type="entry name" value="HisK_dim/P_sf"/>
</dbReference>
<dbReference type="EMBL" id="FNRM01000006">
    <property type="protein sequence ID" value="SEA81732.1"/>
    <property type="molecule type" value="Genomic_DNA"/>
</dbReference>
<dbReference type="InterPro" id="IPR036890">
    <property type="entry name" value="HATPase_C_sf"/>
</dbReference>
<evidence type="ECO:0000256" key="8">
    <source>
        <dbReference type="ARBA" id="ARBA00022777"/>
    </source>
</evidence>
<evidence type="ECO:0000313" key="12">
    <source>
        <dbReference type="EMBL" id="SEA81732.1"/>
    </source>
</evidence>
<dbReference type="SMART" id="SM00387">
    <property type="entry name" value="HATPase_c"/>
    <property type="match status" value="1"/>
</dbReference>
<dbReference type="SUPFAM" id="SSF47384">
    <property type="entry name" value="Homodimeric domain of signal transducing histidine kinase"/>
    <property type="match status" value="1"/>
</dbReference>
<dbReference type="GO" id="GO:0000155">
    <property type="term" value="F:phosphorelay sensor kinase activity"/>
    <property type="evidence" value="ECO:0007669"/>
    <property type="project" value="InterPro"/>
</dbReference>
<dbReference type="InterPro" id="IPR004358">
    <property type="entry name" value="Sig_transdc_His_kin-like_C"/>
</dbReference>
<feature type="transmembrane region" description="Helical" evidence="10">
    <location>
        <begin position="75"/>
        <end position="93"/>
    </location>
</feature>
<keyword evidence="8 12" id="KW-0418">Kinase</keyword>
<evidence type="ECO:0000256" key="7">
    <source>
        <dbReference type="ARBA" id="ARBA00022741"/>
    </source>
</evidence>
<dbReference type="Pfam" id="PF25323">
    <property type="entry name" value="6TM_PilS"/>
    <property type="match status" value="1"/>
</dbReference>
<dbReference type="GO" id="GO:0005524">
    <property type="term" value="F:ATP binding"/>
    <property type="evidence" value="ECO:0007669"/>
    <property type="project" value="UniProtKB-KW"/>
</dbReference>
<evidence type="ECO:0000256" key="4">
    <source>
        <dbReference type="ARBA" id="ARBA00022475"/>
    </source>
</evidence>
<dbReference type="InterPro" id="IPR003661">
    <property type="entry name" value="HisK_dim/P_dom"/>
</dbReference>
<keyword evidence="6" id="KW-0808">Transferase</keyword>
<evidence type="ECO:0000256" key="3">
    <source>
        <dbReference type="ARBA" id="ARBA00012438"/>
    </source>
</evidence>
<evidence type="ECO:0000256" key="2">
    <source>
        <dbReference type="ARBA" id="ARBA00004651"/>
    </source>
</evidence>
<gene>
    <name evidence="12" type="ORF">SAMN04488051_106299</name>
</gene>
<accession>A0A1H4EBP7</accession>
<comment type="catalytic activity">
    <reaction evidence="1">
        <text>ATP + protein L-histidine = ADP + protein N-phospho-L-histidine.</text>
        <dbReference type="EC" id="2.7.13.3"/>
    </reaction>
</comment>
<keyword evidence="13" id="KW-1185">Reference proteome</keyword>
<dbReference type="InterPro" id="IPR005467">
    <property type="entry name" value="His_kinase_dom"/>
</dbReference>
<proteinExistence type="predicted"/>
<dbReference type="Gene3D" id="3.30.565.10">
    <property type="entry name" value="Histidine kinase-like ATPase, C-terminal domain"/>
    <property type="match status" value="1"/>
</dbReference>
<keyword evidence="7" id="KW-0547">Nucleotide-binding</keyword>
<evidence type="ECO:0000256" key="9">
    <source>
        <dbReference type="ARBA" id="ARBA00022840"/>
    </source>
</evidence>
<evidence type="ECO:0000256" key="5">
    <source>
        <dbReference type="ARBA" id="ARBA00022553"/>
    </source>
</evidence>
<dbReference type="Pfam" id="PF00512">
    <property type="entry name" value="HisKA"/>
    <property type="match status" value="1"/>
</dbReference>
<comment type="subcellular location">
    <subcellularLocation>
        <location evidence="2">Cell membrane</location>
        <topology evidence="2">Multi-pass membrane protein</topology>
    </subcellularLocation>
</comment>
<dbReference type="RefSeq" id="WP_091343680.1">
    <property type="nucleotide sequence ID" value="NZ_FNRM01000006.1"/>
</dbReference>
<sequence length="433" mass="47404">MLSLTVLEPQHQLRQLARFRWGVIGFIALAMLAALLLHYPVSSRPLLLLLLGLFAASNLLLPLLPHANRYSMRLYALYAVGDIVLLCCMLLLTGGVSNGLVALLLLPVAMASVLLPGRLCYLVALIAVLAYTLLLQLGDLNALSAAGPWLELQPENAAILAHAHHGAGHGSFDQHLLQMWWAFALSAALISWFISAQARQIRKQARVLNQLQQQQLQQEQMLALATFAANTAHDLATPIQTMALIADELQVDAAQSDQLKDLQQQLQRCQHLVQQLRQDAGSLRQPQQAEPVLTLTEQTVQRWLASRPDIEVDCQFDRKATDFLLAEPQSLAAALLNILDNAADASLARQQSKLSIACQLSAQGCSIRIRDYGEGFSEQRLQELGHLPQLSSQGLGIGQFLANASIERLGGKVVRSNLADGALTCIELPRRHV</sequence>
<feature type="domain" description="Histidine kinase" evidence="11">
    <location>
        <begin position="230"/>
        <end position="432"/>
    </location>
</feature>
<keyword evidence="10" id="KW-0812">Transmembrane</keyword>
<keyword evidence="9" id="KW-0067">ATP-binding</keyword>
<dbReference type="InterPro" id="IPR050980">
    <property type="entry name" value="2C_sensor_his_kinase"/>
</dbReference>
<dbReference type="EC" id="2.7.13.3" evidence="3"/>
<dbReference type="OrthoDB" id="9785252at2"/>
<dbReference type="STRING" id="152573.SAMN04488051_106299"/>
<evidence type="ECO:0000256" key="10">
    <source>
        <dbReference type="SAM" id="Phobius"/>
    </source>
</evidence>
<name>A0A1H4EBP7_ALKAM</name>
<dbReference type="PROSITE" id="PS50109">
    <property type="entry name" value="HIS_KIN"/>
    <property type="match status" value="1"/>
</dbReference>
<dbReference type="Pfam" id="PF02518">
    <property type="entry name" value="HATPase_c"/>
    <property type="match status" value="1"/>
</dbReference>
<feature type="transmembrane region" description="Helical" evidence="10">
    <location>
        <begin position="179"/>
        <end position="196"/>
    </location>
</feature>
<feature type="transmembrane region" description="Helical" evidence="10">
    <location>
        <begin position="120"/>
        <end position="138"/>
    </location>
</feature>
<organism evidence="12 13">
    <name type="scientific">Alkalimonas amylolytica</name>
    <dbReference type="NCBI Taxonomy" id="152573"/>
    <lineage>
        <taxon>Bacteria</taxon>
        <taxon>Pseudomonadati</taxon>
        <taxon>Pseudomonadota</taxon>
        <taxon>Gammaproteobacteria</taxon>
        <taxon>Alkalimonas</taxon>
    </lineage>
</organism>
<dbReference type="AlphaFoldDB" id="A0A1H4EBP7"/>
<protein>
    <recommendedName>
        <fullName evidence="3">histidine kinase</fullName>
        <ecNumber evidence="3">2.7.13.3</ecNumber>
    </recommendedName>
</protein>
<dbReference type="Proteomes" id="UP000198773">
    <property type="component" value="Unassembled WGS sequence"/>
</dbReference>
<dbReference type="PANTHER" id="PTHR44936">
    <property type="entry name" value="SENSOR PROTEIN CREC"/>
    <property type="match status" value="1"/>
</dbReference>
<dbReference type="SUPFAM" id="SSF55874">
    <property type="entry name" value="ATPase domain of HSP90 chaperone/DNA topoisomerase II/histidine kinase"/>
    <property type="match status" value="1"/>
</dbReference>
<evidence type="ECO:0000259" key="11">
    <source>
        <dbReference type="PROSITE" id="PS50109"/>
    </source>
</evidence>
<dbReference type="GO" id="GO:0005886">
    <property type="term" value="C:plasma membrane"/>
    <property type="evidence" value="ECO:0007669"/>
    <property type="project" value="UniProtKB-SubCell"/>
</dbReference>
<dbReference type="PANTHER" id="PTHR44936:SF10">
    <property type="entry name" value="SENSOR PROTEIN RSTB"/>
    <property type="match status" value="1"/>
</dbReference>
<feature type="transmembrane region" description="Helical" evidence="10">
    <location>
        <begin position="45"/>
        <end position="63"/>
    </location>
</feature>